<proteinExistence type="predicted"/>
<dbReference type="GO" id="GO:0051537">
    <property type="term" value="F:2 iron, 2 sulfur cluster binding"/>
    <property type="evidence" value="ECO:0007669"/>
    <property type="project" value="UniProtKB-KW"/>
</dbReference>
<dbReference type="Pfam" id="PF00355">
    <property type="entry name" value="Rieske"/>
    <property type="match status" value="1"/>
</dbReference>
<dbReference type="InterPro" id="IPR005805">
    <property type="entry name" value="Rieske_Fe-S_prot_C"/>
</dbReference>
<dbReference type="Proteomes" id="UP000217276">
    <property type="component" value="Chromosome"/>
</dbReference>
<evidence type="ECO:0000256" key="6">
    <source>
        <dbReference type="ARBA" id="ARBA00034078"/>
    </source>
</evidence>
<dbReference type="GO" id="GO:0016020">
    <property type="term" value="C:membrane"/>
    <property type="evidence" value="ECO:0007669"/>
    <property type="project" value="InterPro"/>
</dbReference>
<evidence type="ECO:0000256" key="4">
    <source>
        <dbReference type="ARBA" id="ARBA00023014"/>
    </source>
</evidence>
<dbReference type="SUPFAM" id="SSF50022">
    <property type="entry name" value="ISP domain"/>
    <property type="match status" value="1"/>
</dbReference>
<protein>
    <submittedName>
        <fullName evidence="9">(2Fe-2S)-binding protein</fullName>
    </submittedName>
</protein>
<name>A0A250F7B2_9FLAO</name>
<keyword evidence="10" id="KW-1185">Reference proteome</keyword>
<dbReference type="RefSeq" id="WP_095912925.1">
    <property type="nucleotide sequence ID" value="NZ_CP022384.1"/>
</dbReference>
<comment type="cofactor">
    <cofactor evidence="6">
        <name>[2Fe-2S] cluster</name>
        <dbReference type="ChEBI" id="CHEBI:190135"/>
    </cofactor>
</comment>
<keyword evidence="7" id="KW-1133">Transmembrane helix</keyword>
<dbReference type="AlphaFoldDB" id="A0A250F7B2"/>
<keyword evidence="3" id="KW-0408">Iron</keyword>
<evidence type="ECO:0000256" key="7">
    <source>
        <dbReference type="SAM" id="Phobius"/>
    </source>
</evidence>
<keyword evidence="7" id="KW-0472">Membrane</keyword>
<keyword evidence="5" id="KW-1015">Disulfide bond</keyword>
<dbReference type="CDD" id="cd03467">
    <property type="entry name" value="Rieske"/>
    <property type="match status" value="1"/>
</dbReference>
<keyword evidence="2" id="KW-0479">Metal-binding</keyword>
<accession>A0A250F7B2</accession>
<evidence type="ECO:0000256" key="1">
    <source>
        <dbReference type="ARBA" id="ARBA00022714"/>
    </source>
</evidence>
<dbReference type="InterPro" id="IPR014349">
    <property type="entry name" value="Rieske_Fe-S_prot"/>
</dbReference>
<evidence type="ECO:0000256" key="3">
    <source>
        <dbReference type="ARBA" id="ARBA00023004"/>
    </source>
</evidence>
<dbReference type="PANTHER" id="PTHR10134">
    <property type="entry name" value="CYTOCHROME B-C1 COMPLEX SUBUNIT RIESKE, MITOCHONDRIAL"/>
    <property type="match status" value="1"/>
</dbReference>
<evidence type="ECO:0000256" key="2">
    <source>
        <dbReference type="ARBA" id="ARBA00022723"/>
    </source>
</evidence>
<keyword evidence="7" id="KW-0812">Transmembrane</keyword>
<reference evidence="10" key="1">
    <citation type="submission" date="2017-06" db="EMBL/GenBank/DDBJ databases">
        <title>Capnocytophaga spp. assemblies.</title>
        <authorList>
            <person name="Gulvik C.A."/>
        </authorList>
    </citation>
    <scope>NUCLEOTIDE SEQUENCE [LARGE SCALE GENOMIC DNA]</scope>
    <source>
        <strain evidence="10">H6253</strain>
    </source>
</reference>
<dbReference type="PRINTS" id="PR00162">
    <property type="entry name" value="RIESKE"/>
</dbReference>
<gene>
    <name evidence="9" type="ORF">CGC53_00770</name>
</gene>
<keyword evidence="4" id="KW-0411">Iron-sulfur</keyword>
<dbReference type="PROSITE" id="PS51296">
    <property type="entry name" value="RIESKE"/>
    <property type="match status" value="1"/>
</dbReference>
<organism evidence="9 10">
    <name type="scientific">Capnocytophaga leadbetteri</name>
    <dbReference type="NCBI Taxonomy" id="327575"/>
    <lineage>
        <taxon>Bacteria</taxon>
        <taxon>Pseudomonadati</taxon>
        <taxon>Bacteroidota</taxon>
        <taxon>Flavobacteriia</taxon>
        <taxon>Flavobacteriales</taxon>
        <taxon>Flavobacteriaceae</taxon>
        <taxon>Capnocytophaga</taxon>
    </lineage>
</organism>
<dbReference type="InterPro" id="IPR036922">
    <property type="entry name" value="Rieske_2Fe-2S_sf"/>
</dbReference>
<feature type="domain" description="Rieske" evidence="8">
    <location>
        <begin position="63"/>
        <end position="161"/>
    </location>
</feature>
<dbReference type="GO" id="GO:0046872">
    <property type="term" value="F:metal ion binding"/>
    <property type="evidence" value="ECO:0007669"/>
    <property type="project" value="UniProtKB-KW"/>
</dbReference>
<evidence type="ECO:0000259" key="8">
    <source>
        <dbReference type="PROSITE" id="PS51296"/>
    </source>
</evidence>
<dbReference type="EMBL" id="CP022384">
    <property type="protein sequence ID" value="ATA80991.1"/>
    <property type="molecule type" value="Genomic_DNA"/>
</dbReference>
<evidence type="ECO:0000256" key="5">
    <source>
        <dbReference type="ARBA" id="ARBA00023157"/>
    </source>
</evidence>
<dbReference type="InterPro" id="IPR017941">
    <property type="entry name" value="Rieske_2Fe-2S"/>
</dbReference>
<feature type="transmembrane region" description="Helical" evidence="7">
    <location>
        <begin position="33"/>
        <end position="54"/>
    </location>
</feature>
<dbReference type="KEGG" id="clk:CGC53_00770"/>
<keyword evidence="1" id="KW-0001">2Fe-2S</keyword>
<dbReference type="Gene3D" id="2.102.10.10">
    <property type="entry name" value="Rieske [2Fe-2S] iron-sulphur domain"/>
    <property type="match status" value="1"/>
</dbReference>
<sequence length="176" mass="20527">MADRYKNIPDWKADFPIKKTEAGYVARRDFLKVITLFSGIMAAVNVFIPVFNFFHKRKVIKDYFVCNASELKVGTQKTFYVDGDHRNPYMLIRLAEDDWRVYEQKCTHLSCSVIYDHEHGMIECPCHHGFFDAKDGKVLQGPPPRPLPRLNVVVKDGKIFVEDYTYEQQINHKAHS</sequence>
<evidence type="ECO:0000313" key="9">
    <source>
        <dbReference type="EMBL" id="ATA80991.1"/>
    </source>
</evidence>
<evidence type="ECO:0000313" key="10">
    <source>
        <dbReference type="Proteomes" id="UP000217276"/>
    </source>
</evidence>